<dbReference type="SUPFAM" id="SSF56317">
    <property type="entry name" value="Carbon-nitrogen hydrolase"/>
    <property type="match status" value="1"/>
</dbReference>
<dbReference type="Pfam" id="PF00795">
    <property type="entry name" value="CN_hydrolase"/>
    <property type="match status" value="1"/>
</dbReference>
<dbReference type="InterPro" id="IPR039703">
    <property type="entry name" value="Nta1"/>
</dbReference>
<proteinExistence type="predicted"/>
<evidence type="ECO:0000313" key="3">
    <source>
        <dbReference type="Proteomes" id="UP000323386"/>
    </source>
</evidence>
<keyword evidence="3" id="KW-1185">Reference proteome</keyword>
<gene>
    <name evidence="2" type="ORF">PSFLO_01298</name>
</gene>
<dbReference type="GO" id="GO:0070773">
    <property type="term" value="F:protein-N-terminal glutamine amidohydrolase activity"/>
    <property type="evidence" value="ECO:0007669"/>
    <property type="project" value="InterPro"/>
</dbReference>
<dbReference type="EMBL" id="OOIP01000003">
    <property type="protein sequence ID" value="SPO35827.1"/>
    <property type="molecule type" value="Genomic_DNA"/>
</dbReference>
<dbReference type="GO" id="GO:0008418">
    <property type="term" value="F:protein-N-terminal asparagine amidohydrolase activity"/>
    <property type="evidence" value="ECO:0007669"/>
    <property type="project" value="InterPro"/>
</dbReference>
<dbReference type="InterPro" id="IPR003010">
    <property type="entry name" value="C-N_Hydrolase"/>
</dbReference>
<feature type="domain" description="CN hydrolase" evidence="1">
    <location>
        <begin position="17"/>
        <end position="363"/>
    </location>
</feature>
<organism evidence="2 3">
    <name type="scientific">Pseudozyma flocculosa</name>
    <dbReference type="NCBI Taxonomy" id="84751"/>
    <lineage>
        <taxon>Eukaryota</taxon>
        <taxon>Fungi</taxon>
        <taxon>Dikarya</taxon>
        <taxon>Basidiomycota</taxon>
        <taxon>Ustilaginomycotina</taxon>
        <taxon>Ustilaginomycetes</taxon>
        <taxon>Ustilaginales</taxon>
        <taxon>Ustilaginaceae</taxon>
        <taxon>Pseudozyma</taxon>
    </lineage>
</organism>
<protein>
    <submittedName>
        <fullName evidence="2">Related to NTA1 - Amidase</fullName>
    </submittedName>
</protein>
<dbReference type="OrthoDB" id="201515at2759"/>
<evidence type="ECO:0000313" key="2">
    <source>
        <dbReference type="EMBL" id="SPO35827.1"/>
    </source>
</evidence>
<dbReference type="PANTHER" id="PTHR11750">
    <property type="entry name" value="PROTEIN N-TERMINAL AMIDASE"/>
    <property type="match status" value="1"/>
</dbReference>
<dbReference type="InterPro" id="IPR036526">
    <property type="entry name" value="C-N_Hydrolase_sf"/>
</dbReference>
<dbReference type="Proteomes" id="UP000323386">
    <property type="component" value="Unassembled WGS sequence"/>
</dbReference>
<reference evidence="2 3" key="1">
    <citation type="submission" date="2018-03" db="EMBL/GenBank/DDBJ databases">
        <authorList>
            <person name="Guldener U."/>
        </authorList>
    </citation>
    <scope>NUCLEOTIDE SEQUENCE [LARGE SCALE GENOMIC DNA]</scope>
    <source>
        <strain evidence="2 3">DAOM196992</strain>
    </source>
</reference>
<evidence type="ECO:0000259" key="1">
    <source>
        <dbReference type="PROSITE" id="PS50263"/>
    </source>
</evidence>
<sequence length="364" mass="39024">MTRAECADGNKATPSPPVVACVQLDSKHADIDANIATVRRLVDGLDSDQQGPRRQIDLLVLPELALTGYCFDSHDEIEPLLEAIPPSDEAGCESTAGPTLSLVSSLAKRFQCHVLAGFAERGPPIDPAQDTTSAAAAAAAAAAFDARSTGTRAHCPPNGTGHAYNSALLVNPCGQVVHTFRKHFLYDDDKRWATEGSGFQTVELPRIGRVCVAICMDLNPHDFRAPFEAYELASFCRRERVDLIVVPMAWLLPASDSSLFEQQRKDRGPSTSSIQYWALRCAPLFDPEAGAAQATADGAEAPPRPLTTDNTTFLVAANRTGTEGKSTFAGSSCVLRMRHGERPELLAALGVHDEAVLCAQLEET</sequence>
<name>A0A5C3EWJ5_9BASI</name>
<dbReference type="Gene3D" id="3.60.110.10">
    <property type="entry name" value="Carbon-nitrogen hydrolase"/>
    <property type="match status" value="1"/>
</dbReference>
<dbReference type="GO" id="GO:0030163">
    <property type="term" value="P:protein catabolic process"/>
    <property type="evidence" value="ECO:0007669"/>
    <property type="project" value="TreeGrafter"/>
</dbReference>
<dbReference type="AlphaFoldDB" id="A0A5C3EWJ5"/>
<accession>A0A5C3EWJ5</accession>
<dbReference type="PANTHER" id="PTHR11750:SF26">
    <property type="entry name" value="PROTEIN N-TERMINAL AMIDASE"/>
    <property type="match status" value="1"/>
</dbReference>
<dbReference type="PROSITE" id="PS50263">
    <property type="entry name" value="CN_HYDROLASE"/>
    <property type="match status" value="1"/>
</dbReference>